<dbReference type="InterPro" id="IPR029063">
    <property type="entry name" value="SAM-dependent_MTases_sf"/>
</dbReference>
<feature type="domain" description="Methyltransferase" evidence="1">
    <location>
        <begin position="32"/>
        <end position="137"/>
    </location>
</feature>
<dbReference type="AlphaFoldDB" id="F0T6C2"/>
<dbReference type="HOGENOM" id="CLU_037990_5_0_2"/>
<protein>
    <submittedName>
        <fullName evidence="2">Methyltransferase type 11</fullName>
    </submittedName>
</protein>
<sequence length="263" mass="30339">MFKWDAKEYQKSSSAQQKWAKELIKKMDLNGSEKMLDLGCGDGKITSEIATNLEKGCILGIDSSEDMIKLAKETFPETEQPNLKFKVKDFQDLNYNEEFDLIFSNAALHWVKDHSNILKGIKQSLKPNGKILIQMGGKGNGKEILDISTEITHKPEWNSYFQDFSFPYGFYDTNIYEKWLKEAGLKALRVELISKIMDQNGVEGLKSWMQTVWLPYTQRIPVDLQEKFIDEIAIKYLENHPMDKDGMVHVNMVRLEVEAINSK</sequence>
<dbReference type="GeneID" id="10277643"/>
<gene>
    <name evidence="2" type="ordered locus">Metbo_1193</name>
</gene>
<dbReference type="InterPro" id="IPR025714">
    <property type="entry name" value="Methyltranfer_dom"/>
</dbReference>
<accession>F0T6C2</accession>
<dbReference type="STRING" id="877455.Metbo_1193"/>
<dbReference type="Gene3D" id="3.40.50.150">
    <property type="entry name" value="Vaccinia Virus protein VP39"/>
    <property type="match status" value="1"/>
</dbReference>
<keyword evidence="2" id="KW-0808">Transferase</keyword>
<dbReference type="GO" id="GO:0030798">
    <property type="term" value="F:trans-aconitate 2-methyltransferase activity"/>
    <property type="evidence" value="ECO:0007669"/>
    <property type="project" value="InterPro"/>
</dbReference>
<dbReference type="SUPFAM" id="SSF53335">
    <property type="entry name" value="S-adenosyl-L-methionine-dependent methyltransferases"/>
    <property type="match status" value="1"/>
</dbReference>
<organism evidence="2 3">
    <name type="scientific">Methanobacterium lacus (strain AL-21)</name>
    <dbReference type="NCBI Taxonomy" id="877455"/>
    <lineage>
        <taxon>Archaea</taxon>
        <taxon>Methanobacteriati</taxon>
        <taxon>Methanobacteriota</taxon>
        <taxon>Methanomada group</taxon>
        <taxon>Methanobacteria</taxon>
        <taxon>Methanobacteriales</taxon>
        <taxon>Methanobacteriaceae</taxon>
        <taxon>Methanobacterium</taxon>
    </lineage>
</organism>
<dbReference type="OrthoDB" id="57427at2157"/>
<proteinExistence type="predicted"/>
<dbReference type="PANTHER" id="PTHR43861:SF1">
    <property type="entry name" value="TRANS-ACONITATE 2-METHYLTRANSFERASE"/>
    <property type="match status" value="1"/>
</dbReference>
<dbReference type="InterPro" id="IPR023149">
    <property type="entry name" value="Trans_acon_MeTrfase_C"/>
</dbReference>
<keyword evidence="3" id="KW-1185">Reference proteome</keyword>
<dbReference type="eggNOG" id="arCOG01783">
    <property type="taxonomic scope" value="Archaea"/>
</dbReference>
<reference evidence="2 3" key="2">
    <citation type="journal article" date="2014" name="Int. J. Syst. Evol. Microbiol.">
        <title>Methanobacterium paludis sp. nov. and a novel strain of Methanobacterium lacus isolated from northern peatlands.</title>
        <authorList>
            <person name="Cadillo-Quiroz H."/>
            <person name="Brauer S.L."/>
            <person name="Goodson N."/>
            <person name="Yavitt J.B."/>
            <person name="Zinder S.H."/>
        </authorList>
    </citation>
    <scope>NUCLEOTIDE SEQUENCE [LARGE SCALE GENOMIC DNA]</scope>
    <source>
        <strain evidence="2 3">AL-21</strain>
    </source>
</reference>
<dbReference type="EMBL" id="CP002551">
    <property type="protein sequence ID" value="ADZ09437.1"/>
    <property type="molecule type" value="Genomic_DNA"/>
</dbReference>
<dbReference type="KEGG" id="mel:Metbo_1193"/>
<evidence type="ECO:0000313" key="2">
    <source>
        <dbReference type="EMBL" id="ADZ09437.1"/>
    </source>
</evidence>
<evidence type="ECO:0000259" key="1">
    <source>
        <dbReference type="Pfam" id="PF13847"/>
    </source>
</evidence>
<dbReference type="PANTHER" id="PTHR43861">
    <property type="entry name" value="TRANS-ACONITATE 2-METHYLTRANSFERASE-RELATED"/>
    <property type="match status" value="1"/>
</dbReference>
<reference evidence="3" key="1">
    <citation type="submission" date="2011-02" db="EMBL/GenBank/DDBJ databases">
        <title>Complete sequence of Methanobacterium sp. AL-21.</title>
        <authorList>
            <consortium name="US DOE Joint Genome Institute"/>
            <person name="Lucas S."/>
            <person name="Copeland A."/>
            <person name="Lapidus A."/>
            <person name="Cheng J.-F."/>
            <person name="Goodwin L."/>
            <person name="Pitluck S."/>
            <person name="Chertkov O."/>
            <person name="Detter J.C."/>
            <person name="Han C."/>
            <person name="Tapia R."/>
            <person name="Land M."/>
            <person name="Hauser L."/>
            <person name="Kyrpides N."/>
            <person name="Ivanova N."/>
            <person name="Mikhailova N."/>
            <person name="Pagani I."/>
            <person name="Cadillo-Quiroz H."/>
            <person name="Imachi H."/>
            <person name="Zinder S."/>
            <person name="Liu W."/>
            <person name="Woyke T."/>
        </authorList>
    </citation>
    <scope>NUCLEOTIDE SEQUENCE [LARGE SCALE GENOMIC DNA]</scope>
    <source>
        <strain evidence="3">AL-21</strain>
    </source>
</reference>
<dbReference type="GO" id="GO:0032259">
    <property type="term" value="P:methylation"/>
    <property type="evidence" value="ECO:0007669"/>
    <property type="project" value="UniProtKB-KW"/>
</dbReference>
<name>F0T6C2_METLA</name>
<keyword evidence="2" id="KW-0489">Methyltransferase</keyword>
<dbReference type="Gene3D" id="1.10.150.290">
    <property type="entry name" value="S-adenosyl-L-methionine-dependent methyltransferases"/>
    <property type="match status" value="1"/>
</dbReference>
<dbReference type="Proteomes" id="UP000007490">
    <property type="component" value="Chromosome"/>
</dbReference>
<evidence type="ECO:0000313" key="3">
    <source>
        <dbReference type="Proteomes" id="UP000007490"/>
    </source>
</evidence>
<dbReference type="RefSeq" id="WP_013644788.1">
    <property type="nucleotide sequence ID" value="NC_015216.1"/>
</dbReference>
<dbReference type="CDD" id="cd02440">
    <property type="entry name" value="AdoMet_MTases"/>
    <property type="match status" value="1"/>
</dbReference>
<dbReference type="Pfam" id="PF13847">
    <property type="entry name" value="Methyltransf_31"/>
    <property type="match status" value="1"/>
</dbReference>